<sequence>MTPRVGRAGLGTVAALCALLPLASVVSAARGVLGVPSAGRTHLLRQRYYPSYHVRLYSDTTTPRRYQHCYGNRRDIGCLCSKDSHCVGRSKCINFLCGGEDPYWRYNCPSGFIACAGRCYARLHVPVEYGQAELDCAAVGAILAVPRTRDQNLCVGGLAGLEGVWLGITDRQEEGVFQGADGRPVTATEGQTWATGNPDNNGGNEHCVEIRNQPPNFQFAEWNDWVLWISALSQRPPSLEEHRLRVSPLGGAVTAGPGWRRLSRPGRAAGRPGHARRHKPCCPAG</sequence>
<proteinExistence type="predicted"/>
<organism evidence="4 5">
    <name type="scientific">Amphibalanus amphitrite</name>
    <name type="common">Striped barnacle</name>
    <name type="synonym">Balanus amphitrite</name>
    <dbReference type="NCBI Taxonomy" id="1232801"/>
    <lineage>
        <taxon>Eukaryota</taxon>
        <taxon>Metazoa</taxon>
        <taxon>Ecdysozoa</taxon>
        <taxon>Arthropoda</taxon>
        <taxon>Crustacea</taxon>
        <taxon>Multicrustacea</taxon>
        <taxon>Cirripedia</taxon>
        <taxon>Thoracica</taxon>
        <taxon>Thoracicalcarea</taxon>
        <taxon>Balanomorpha</taxon>
        <taxon>Balanoidea</taxon>
        <taxon>Balanidae</taxon>
        <taxon>Amphibalaninae</taxon>
        <taxon>Amphibalanus</taxon>
    </lineage>
</organism>
<name>A0A6A4X4E7_AMPAM</name>
<dbReference type="InterPro" id="IPR016187">
    <property type="entry name" value="CTDL_fold"/>
</dbReference>
<feature type="domain" description="C-type lectin" evidence="3">
    <location>
        <begin position="115"/>
        <end position="224"/>
    </location>
</feature>
<dbReference type="OrthoDB" id="6339681at2759"/>
<dbReference type="Pfam" id="PF00059">
    <property type="entry name" value="Lectin_C"/>
    <property type="match status" value="1"/>
</dbReference>
<dbReference type="PANTHER" id="PTHR22801:SF63">
    <property type="entry name" value="C-TYPE LECTIN DOMAIN-CONTAINING PROTEIN"/>
    <property type="match status" value="1"/>
</dbReference>
<dbReference type="InterPro" id="IPR050801">
    <property type="entry name" value="Ca-Dep_Lectins_ImmuneDev"/>
</dbReference>
<dbReference type="SMART" id="SM00034">
    <property type="entry name" value="CLECT"/>
    <property type="match status" value="1"/>
</dbReference>
<feature type="signal peptide" evidence="2">
    <location>
        <begin position="1"/>
        <end position="28"/>
    </location>
</feature>
<feature type="region of interest" description="Disordered" evidence="1">
    <location>
        <begin position="254"/>
        <end position="285"/>
    </location>
</feature>
<gene>
    <name evidence="4" type="primary">PLC_1</name>
    <name evidence="4" type="ORF">FJT64_016876</name>
</gene>
<dbReference type="AlphaFoldDB" id="A0A6A4X4E7"/>
<dbReference type="InterPro" id="IPR016186">
    <property type="entry name" value="C-type_lectin-like/link_sf"/>
</dbReference>
<keyword evidence="2" id="KW-0732">Signal</keyword>
<feature type="compositionally biased region" description="Basic residues" evidence="1">
    <location>
        <begin position="273"/>
        <end position="285"/>
    </location>
</feature>
<accession>A0A6A4X4E7</accession>
<evidence type="ECO:0000259" key="3">
    <source>
        <dbReference type="PROSITE" id="PS50041"/>
    </source>
</evidence>
<reference evidence="4 5" key="1">
    <citation type="submission" date="2019-07" db="EMBL/GenBank/DDBJ databases">
        <title>Draft genome assembly of a fouling barnacle, Amphibalanus amphitrite (Darwin, 1854): The first reference genome for Thecostraca.</title>
        <authorList>
            <person name="Kim W."/>
        </authorList>
    </citation>
    <scope>NUCLEOTIDE SEQUENCE [LARGE SCALE GENOMIC DNA]</scope>
    <source>
        <strain evidence="4">SNU_AA5</strain>
        <tissue evidence="4">Soma without cirri and trophi</tissue>
    </source>
</reference>
<dbReference type="PANTHER" id="PTHR22801">
    <property type="entry name" value="LITHOSTATHINE"/>
    <property type="match status" value="1"/>
</dbReference>
<dbReference type="EMBL" id="VIIS01000175">
    <property type="protein sequence ID" value="KAF0312359.1"/>
    <property type="molecule type" value="Genomic_DNA"/>
</dbReference>
<evidence type="ECO:0000256" key="2">
    <source>
        <dbReference type="SAM" id="SignalP"/>
    </source>
</evidence>
<dbReference type="Proteomes" id="UP000440578">
    <property type="component" value="Unassembled WGS sequence"/>
</dbReference>
<dbReference type="SUPFAM" id="SSF56436">
    <property type="entry name" value="C-type lectin-like"/>
    <property type="match status" value="1"/>
</dbReference>
<dbReference type="PROSITE" id="PS50041">
    <property type="entry name" value="C_TYPE_LECTIN_2"/>
    <property type="match status" value="1"/>
</dbReference>
<evidence type="ECO:0000256" key="1">
    <source>
        <dbReference type="SAM" id="MobiDB-lite"/>
    </source>
</evidence>
<dbReference type="Gene3D" id="3.10.100.10">
    <property type="entry name" value="Mannose-Binding Protein A, subunit A"/>
    <property type="match status" value="1"/>
</dbReference>
<keyword evidence="5" id="KW-1185">Reference proteome</keyword>
<comment type="caution">
    <text evidence="4">The sequence shown here is derived from an EMBL/GenBank/DDBJ whole genome shotgun (WGS) entry which is preliminary data.</text>
</comment>
<dbReference type="InterPro" id="IPR001304">
    <property type="entry name" value="C-type_lectin-like"/>
</dbReference>
<evidence type="ECO:0000313" key="4">
    <source>
        <dbReference type="EMBL" id="KAF0312359.1"/>
    </source>
</evidence>
<protein>
    <submittedName>
        <fullName evidence="4">Perlucin</fullName>
    </submittedName>
</protein>
<feature type="chain" id="PRO_5025563009" evidence="2">
    <location>
        <begin position="29"/>
        <end position="285"/>
    </location>
</feature>
<evidence type="ECO:0000313" key="5">
    <source>
        <dbReference type="Proteomes" id="UP000440578"/>
    </source>
</evidence>